<evidence type="ECO:0000313" key="1">
    <source>
        <dbReference type="Proteomes" id="UP000694844"/>
    </source>
</evidence>
<protein>
    <submittedName>
        <fullName evidence="2">Uncharacterized protein LOC111113598</fullName>
    </submittedName>
</protein>
<evidence type="ECO:0000313" key="2">
    <source>
        <dbReference type="RefSeq" id="XP_022307600.1"/>
    </source>
</evidence>
<dbReference type="Proteomes" id="UP000694844">
    <property type="component" value="Chromosome 9"/>
</dbReference>
<sequence length="260" mass="29031">MEKLNNVEIDPLKASQKKTLLSEEEQTAYRQLIGQINWAVQGSRPDLAFEMIDMSTKLKSGTVADLTRASKTINRLKDFKSVLRFSSLDFTTSKLMTFTDASLGNLNDGVGSTQGVIIWIMDKQGKCCPLFWQAKKIKRVVRSTLAAEALSLQEGLEASFYYRHMLEEILGVPNKSIDIYAFVDNKSVIESVHSTKLVEDKRLRIDIAALTESVNQGEVREIKWCSGQKQLANCLTKAGASGLSLLEILQTGQMLPDFVF</sequence>
<dbReference type="RefSeq" id="XP_022307600.1">
    <property type="nucleotide sequence ID" value="XM_022451892.1"/>
</dbReference>
<organism evidence="1 2">
    <name type="scientific">Crassostrea virginica</name>
    <name type="common">Eastern oyster</name>
    <dbReference type="NCBI Taxonomy" id="6565"/>
    <lineage>
        <taxon>Eukaryota</taxon>
        <taxon>Metazoa</taxon>
        <taxon>Spiralia</taxon>
        <taxon>Lophotrochozoa</taxon>
        <taxon>Mollusca</taxon>
        <taxon>Bivalvia</taxon>
        <taxon>Autobranchia</taxon>
        <taxon>Pteriomorphia</taxon>
        <taxon>Ostreida</taxon>
        <taxon>Ostreoidea</taxon>
        <taxon>Ostreidae</taxon>
        <taxon>Crassostrea</taxon>
    </lineage>
</organism>
<dbReference type="KEGG" id="cvn:111113598"/>
<reference evidence="2" key="1">
    <citation type="submission" date="2025-08" db="UniProtKB">
        <authorList>
            <consortium name="RefSeq"/>
        </authorList>
    </citation>
    <scope>IDENTIFICATION</scope>
    <source>
        <tissue evidence="2">Whole sample</tissue>
    </source>
</reference>
<proteinExistence type="predicted"/>
<dbReference type="OrthoDB" id="6083932at2759"/>
<dbReference type="GeneID" id="111113598"/>
<accession>A0A8B8BWD3</accession>
<dbReference type="AlphaFoldDB" id="A0A8B8BWD3"/>
<name>A0A8B8BWD3_CRAVI</name>
<dbReference type="CDD" id="cd09272">
    <property type="entry name" value="RNase_HI_RT_Ty1"/>
    <property type="match status" value="1"/>
</dbReference>
<gene>
    <name evidence="2" type="primary">LOC111113598</name>
</gene>
<keyword evidence="1" id="KW-1185">Reference proteome</keyword>